<evidence type="ECO:0000259" key="7">
    <source>
        <dbReference type="Pfam" id="PF02770"/>
    </source>
</evidence>
<dbReference type="FunFam" id="1.20.140.10:FF:000001">
    <property type="entry name" value="Acyl-CoA dehydrogenase"/>
    <property type="match status" value="1"/>
</dbReference>
<proteinExistence type="inferred from homology"/>
<comment type="caution">
    <text evidence="9">The sequence shown here is derived from an EMBL/GenBank/DDBJ whole genome shotgun (WGS) entry which is preliminary data.</text>
</comment>
<dbReference type="PANTHER" id="PTHR43884">
    <property type="entry name" value="ACYL-COA DEHYDROGENASE"/>
    <property type="match status" value="1"/>
</dbReference>
<dbReference type="InterPro" id="IPR006091">
    <property type="entry name" value="Acyl-CoA_Oxase/DH_mid-dom"/>
</dbReference>
<keyword evidence="10" id="KW-1185">Reference proteome</keyword>
<dbReference type="InterPro" id="IPR036250">
    <property type="entry name" value="AcylCo_DH-like_C"/>
</dbReference>
<name>A0A556AT76_9BURK</name>
<evidence type="ECO:0000256" key="1">
    <source>
        <dbReference type="ARBA" id="ARBA00001974"/>
    </source>
</evidence>
<dbReference type="Gene3D" id="2.40.110.10">
    <property type="entry name" value="Butyryl-CoA Dehydrogenase, subunit A, domain 2"/>
    <property type="match status" value="1"/>
</dbReference>
<dbReference type="InterPro" id="IPR037069">
    <property type="entry name" value="AcylCoA_DH/ox_N_sf"/>
</dbReference>
<keyword evidence="4" id="KW-0274">FAD</keyword>
<sequence>MSFSSRQRNEIPTSAEMRAMPNLPFFSEEHLMFQDVVDRFVEAFCSREYTREKDIAREYPYEAYASMVEQGFLGLCVPEAHGGMGADILFRTILQEGLSRYAFDMGAVYGLTCWGMDTLLHFGTQAQQAYYIPKALNGELRFSVSMTEPNAGSDLTRIALRAVDKGDHFLLNGQKVFASAAGSRDNVILLAVRTRPAEGKRHDGITMMLVPNDTPGLELRKMSTLSRHMSGTYECFYSDVRIPRENVIGDVHEGWKILGAFLVQERIGGAAMYVGNAQTAVQDAVRYASERVQFGQSIGQFQVIKHALADAATDIDAARLMTYHAAWLHAQNMPALKEAAMAKLFASEAGMRATTLGMQVLGGYAQLPEYDMERYWRDAKQNLVSAGTSEIQKNIIAKAIGL</sequence>
<evidence type="ECO:0000313" key="10">
    <source>
        <dbReference type="Proteomes" id="UP000318405"/>
    </source>
</evidence>
<protein>
    <submittedName>
        <fullName evidence="9">Acyl-CoA dehydrogenase</fullName>
    </submittedName>
</protein>
<organism evidence="9 10">
    <name type="scientific">Verticiella sediminum</name>
    <dbReference type="NCBI Taxonomy" id="1247510"/>
    <lineage>
        <taxon>Bacteria</taxon>
        <taxon>Pseudomonadati</taxon>
        <taxon>Pseudomonadota</taxon>
        <taxon>Betaproteobacteria</taxon>
        <taxon>Burkholderiales</taxon>
        <taxon>Alcaligenaceae</taxon>
        <taxon>Verticiella</taxon>
    </lineage>
</organism>
<keyword evidence="5" id="KW-0560">Oxidoreductase</keyword>
<dbReference type="SUPFAM" id="SSF56645">
    <property type="entry name" value="Acyl-CoA dehydrogenase NM domain-like"/>
    <property type="match status" value="1"/>
</dbReference>
<dbReference type="Pfam" id="PF00441">
    <property type="entry name" value="Acyl-CoA_dh_1"/>
    <property type="match status" value="1"/>
</dbReference>
<dbReference type="Pfam" id="PF02771">
    <property type="entry name" value="Acyl-CoA_dh_N"/>
    <property type="match status" value="1"/>
</dbReference>
<dbReference type="InterPro" id="IPR009100">
    <property type="entry name" value="AcylCoA_DH/oxidase_NM_dom_sf"/>
</dbReference>
<dbReference type="Gene3D" id="1.20.140.10">
    <property type="entry name" value="Butyryl-CoA Dehydrogenase, subunit A, domain 3"/>
    <property type="match status" value="1"/>
</dbReference>
<evidence type="ECO:0000256" key="4">
    <source>
        <dbReference type="ARBA" id="ARBA00022827"/>
    </source>
</evidence>
<evidence type="ECO:0000259" key="6">
    <source>
        <dbReference type="Pfam" id="PF00441"/>
    </source>
</evidence>
<dbReference type="Pfam" id="PF02770">
    <property type="entry name" value="Acyl-CoA_dh_M"/>
    <property type="match status" value="1"/>
</dbReference>
<dbReference type="InterPro" id="IPR046373">
    <property type="entry name" value="Acyl-CoA_Oxase/DH_mid-dom_sf"/>
</dbReference>
<dbReference type="GO" id="GO:0050660">
    <property type="term" value="F:flavin adenine dinucleotide binding"/>
    <property type="evidence" value="ECO:0007669"/>
    <property type="project" value="InterPro"/>
</dbReference>
<accession>A0A556AT76</accession>
<feature type="domain" description="Acyl-CoA oxidase/dehydrogenase middle" evidence="7">
    <location>
        <begin position="144"/>
        <end position="240"/>
    </location>
</feature>
<evidence type="ECO:0000256" key="3">
    <source>
        <dbReference type="ARBA" id="ARBA00022630"/>
    </source>
</evidence>
<evidence type="ECO:0000256" key="2">
    <source>
        <dbReference type="ARBA" id="ARBA00009347"/>
    </source>
</evidence>
<evidence type="ECO:0000313" key="9">
    <source>
        <dbReference type="EMBL" id="TSH95565.1"/>
    </source>
</evidence>
<dbReference type="EMBL" id="VLTJ01000021">
    <property type="protein sequence ID" value="TSH95565.1"/>
    <property type="molecule type" value="Genomic_DNA"/>
</dbReference>
<dbReference type="OrthoDB" id="7807987at2"/>
<dbReference type="InterPro" id="IPR009075">
    <property type="entry name" value="AcylCo_DH/oxidase_C"/>
</dbReference>
<dbReference type="SUPFAM" id="SSF47203">
    <property type="entry name" value="Acyl-CoA dehydrogenase C-terminal domain-like"/>
    <property type="match status" value="1"/>
</dbReference>
<feature type="domain" description="Acyl-CoA dehydrogenase/oxidase C-terminal" evidence="6">
    <location>
        <begin position="253"/>
        <end position="400"/>
    </location>
</feature>
<dbReference type="PANTHER" id="PTHR43884:SF12">
    <property type="entry name" value="ISOVALERYL-COA DEHYDROGENASE, MITOCHONDRIAL-RELATED"/>
    <property type="match status" value="1"/>
</dbReference>
<dbReference type="Gene3D" id="1.10.540.10">
    <property type="entry name" value="Acyl-CoA dehydrogenase/oxidase, N-terminal domain"/>
    <property type="match status" value="1"/>
</dbReference>
<comment type="similarity">
    <text evidence="2">Belongs to the acyl-CoA dehydrogenase family.</text>
</comment>
<dbReference type="PIRSF" id="PIRSF016578">
    <property type="entry name" value="HsaA"/>
    <property type="match status" value="1"/>
</dbReference>
<reference evidence="9 10" key="1">
    <citation type="submission" date="2019-07" db="EMBL/GenBank/DDBJ databases">
        <title>Qingshengfaniella alkalisoli gen. nov., sp. nov., isolated from saline soil.</title>
        <authorList>
            <person name="Xu L."/>
            <person name="Huang X.-X."/>
            <person name="Sun J.-Q."/>
        </authorList>
    </citation>
    <scope>NUCLEOTIDE SEQUENCE [LARGE SCALE GENOMIC DNA]</scope>
    <source>
        <strain evidence="9 10">DSM 27279</strain>
    </source>
</reference>
<keyword evidence="3" id="KW-0285">Flavoprotein</keyword>
<evidence type="ECO:0000256" key="5">
    <source>
        <dbReference type="ARBA" id="ARBA00023002"/>
    </source>
</evidence>
<feature type="domain" description="Acyl-CoA dehydrogenase/oxidase N-terminal" evidence="8">
    <location>
        <begin position="27"/>
        <end position="139"/>
    </location>
</feature>
<evidence type="ECO:0000259" key="8">
    <source>
        <dbReference type="Pfam" id="PF02771"/>
    </source>
</evidence>
<dbReference type="Proteomes" id="UP000318405">
    <property type="component" value="Unassembled WGS sequence"/>
</dbReference>
<comment type="cofactor">
    <cofactor evidence="1">
        <name>FAD</name>
        <dbReference type="ChEBI" id="CHEBI:57692"/>
    </cofactor>
</comment>
<dbReference type="GO" id="GO:0003995">
    <property type="term" value="F:acyl-CoA dehydrogenase activity"/>
    <property type="evidence" value="ECO:0007669"/>
    <property type="project" value="TreeGrafter"/>
</dbReference>
<dbReference type="AlphaFoldDB" id="A0A556AT76"/>
<dbReference type="InterPro" id="IPR013786">
    <property type="entry name" value="AcylCoA_DH/ox_N"/>
</dbReference>
<gene>
    <name evidence="9" type="ORF">FOZ76_10740</name>
</gene>
<dbReference type="RefSeq" id="WP_143948261.1">
    <property type="nucleotide sequence ID" value="NZ_BAABMB010000002.1"/>
</dbReference>